<accession>A0AAD7TBY2</accession>
<evidence type="ECO:0000256" key="1">
    <source>
        <dbReference type="SAM" id="MobiDB-lite"/>
    </source>
</evidence>
<gene>
    <name evidence="2" type="ORF">AAFF_G00226750</name>
</gene>
<feature type="region of interest" description="Disordered" evidence="1">
    <location>
        <begin position="1"/>
        <end position="32"/>
    </location>
</feature>
<evidence type="ECO:0000313" key="3">
    <source>
        <dbReference type="Proteomes" id="UP001221898"/>
    </source>
</evidence>
<dbReference type="AlphaFoldDB" id="A0AAD7TBY2"/>
<dbReference type="Proteomes" id="UP001221898">
    <property type="component" value="Unassembled WGS sequence"/>
</dbReference>
<protein>
    <submittedName>
        <fullName evidence="2">Uncharacterized protein</fullName>
    </submittedName>
</protein>
<evidence type="ECO:0000313" key="2">
    <source>
        <dbReference type="EMBL" id="KAJ8417832.1"/>
    </source>
</evidence>
<organism evidence="2 3">
    <name type="scientific">Aldrovandia affinis</name>
    <dbReference type="NCBI Taxonomy" id="143900"/>
    <lineage>
        <taxon>Eukaryota</taxon>
        <taxon>Metazoa</taxon>
        <taxon>Chordata</taxon>
        <taxon>Craniata</taxon>
        <taxon>Vertebrata</taxon>
        <taxon>Euteleostomi</taxon>
        <taxon>Actinopterygii</taxon>
        <taxon>Neopterygii</taxon>
        <taxon>Teleostei</taxon>
        <taxon>Notacanthiformes</taxon>
        <taxon>Halosauridae</taxon>
        <taxon>Aldrovandia</taxon>
    </lineage>
</organism>
<sequence length="98" mass="11143">MTWAVKSSDHTDRNIYLNRRKPDPDQPSPQLSYLPPRSVKWQPFHTSGLQLHSWRVASDQEKRLCITKLSCLRFDGCGGVVLCFSDVSGLLRSASVLR</sequence>
<proteinExistence type="predicted"/>
<dbReference type="EMBL" id="JAINUG010000003">
    <property type="protein sequence ID" value="KAJ8417832.1"/>
    <property type="molecule type" value="Genomic_DNA"/>
</dbReference>
<reference evidence="2" key="1">
    <citation type="journal article" date="2023" name="Science">
        <title>Genome structures resolve the early diversification of teleost fishes.</title>
        <authorList>
            <person name="Parey E."/>
            <person name="Louis A."/>
            <person name="Montfort J."/>
            <person name="Bouchez O."/>
            <person name="Roques C."/>
            <person name="Iampietro C."/>
            <person name="Lluch J."/>
            <person name="Castinel A."/>
            <person name="Donnadieu C."/>
            <person name="Desvignes T."/>
            <person name="Floi Bucao C."/>
            <person name="Jouanno E."/>
            <person name="Wen M."/>
            <person name="Mejri S."/>
            <person name="Dirks R."/>
            <person name="Jansen H."/>
            <person name="Henkel C."/>
            <person name="Chen W.J."/>
            <person name="Zahm M."/>
            <person name="Cabau C."/>
            <person name="Klopp C."/>
            <person name="Thompson A.W."/>
            <person name="Robinson-Rechavi M."/>
            <person name="Braasch I."/>
            <person name="Lecointre G."/>
            <person name="Bobe J."/>
            <person name="Postlethwait J.H."/>
            <person name="Berthelot C."/>
            <person name="Roest Crollius H."/>
            <person name="Guiguen Y."/>
        </authorList>
    </citation>
    <scope>NUCLEOTIDE SEQUENCE</scope>
    <source>
        <strain evidence="2">NC1722</strain>
    </source>
</reference>
<comment type="caution">
    <text evidence="2">The sequence shown here is derived from an EMBL/GenBank/DDBJ whole genome shotgun (WGS) entry which is preliminary data.</text>
</comment>
<keyword evidence="3" id="KW-1185">Reference proteome</keyword>
<name>A0AAD7TBY2_9TELE</name>